<keyword evidence="3 5" id="KW-0520">NAD</keyword>
<evidence type="ECO:0000256" key="4">
    <source>
        <dbReference type="NCBIfam" id="TIGR00936"/>
    </source>
</evidence>
<accession>A0ABV1G7J3</accession>
<dbReference type="SUPFAM" id="SSF51735">
    <property type="entry name" value="NAD(P)-binding Rossmann-fold domains"/>
    <property type="match status" value="1"/>
</dbReference>
<dbReference type="PIRSF" id="PIRSF001109">
    <property type="entry name" value="Ad_hcy_hydrolase"/>
    <property type="match status" value="1"/>
</dbReference>
<keyword evidence="5" id="KW-0378">Hydrolase</keyword>
<dbReference type="Gene3D" id="3.40.50.720">
    <property type="entry name" value="NAD(P)-binding Rossmann-like Domain"/>
    <property type="match status" value="1"/>
</dbReference>
<dbReference type="PANTHER" id="PTHR23420">
    <property type="entry name" value="ADENOSYLHOMOCYSTEINASE"/>
    <property type="match status" value="1"/>
</dbReference>
<dbReference type="RefSeq" id="WP_349136013.1">
    <property type="nucleotide sequence ID" value="NZ_JBBMFF010000224.1"/>
</dbReference>
<sequence length="414" mass="44925">MSHVRDMSLAESGRMKIRWVQDFMPALVAIRARFEREKPFAGKKITISIHMEAKTAFLALCLAAGGAEVHATGCNPLSTQDDVAAGLASMGVETYAMHGVNAAEYRGLLVEALSCCPDLIIDDGGDLLDLLSGDYAHLGKNLLGGAEETTTGIHRLHARARAGVLPFPMMNVNDAKCKHYYDNKYGTGQSVWDAVMHTTNLLVAGKTVVVAGYGYCGRGVAMRAKGMGANVIVTEIDPIKALEASMDGCRVMPMDEAAPQGDLFVTTTGCRDVLTRRHFEVMKNNAFLSNAGHFNVEVDCEALADMAVRVYPRRQDITGYELADGRTLNLLAEGRLVNLASGNGHPAEIMDTSFSVQALALEYLLHHASELGKQVYDIPEEIDREVSRLKLHGAGLRIDTLTPEQEAYLSGWQV</sequence>
<dbReference type="SUPFAM" id="SSF52283">
    <property type="entry name" value="Formate/glycerate dehydrogenase catalytic domain-like"/>
    <property type="match status" value="1"/>
</dbReference>
<dbReference type="NCBIfam" id="TIGR00936">
    <property type="entry name" value="ahcY"/>
    <property type="match status" value="1"/>
</dbReference>
<dbReference type="Proteomes" id="UP001491552">
    <property type="component" value="Unassembled WGS sequence"/>
</dbReference>
<gene>
    <name evidence="8" type="ORF">WMO66_08655</name>
</gene>
<evidence type="ECO:0000256" key="5">
    <source>
        <dbReference type="RuleBase" id="RU000548"/>
    </source>
</evidence>
<comment type="similarity">
    <text evidence="1 6">Belongs to the adenosylhomocysteinase family.</text>
</comment>
<dbReference type="InterPro" id="IPR000043">
    <property type="entry name" value="Adenosylhomocysteinase-like"/>
</dbReference>
<dbReference type="PANTHER" id="PTHR23420:SF0">
    <property type="entry name" value="ADENOSYLHOMOCYSTEINASE"/>
    <property type="match status" value="1"/>
</dbReference>
<dbReference type="EC" id="3.13.2.1" evidence="4 5"/>
<dbReference type="InterPro" id="IPR036291">
    <property type="entry name" value="NAD(P)-bd_dom_sf"/>
</dbReference>
<keyword evidence="9" id="KW-1185">Reference proteome</keyword>
<name>A0ABV1G7J3_9FIRM</name>
<protein>
    <recommendedName>
        <fullName evidence="4 5">Adenosylhomocysteinase</fullName>
        <ecNumber evidence="4 5">3.13.2.1</ecNumber>
    </recommendedName>
</protein>
<organism evidence="8 9">
    <name type="scientific">Faecousia intestinalis</name>
    <dbReference type="NCBI Taxonomy" id="3133167"/>
    <lineage>
        <taxon>Bacteria</taxon>
        <taxon>Bacillati</taxon>
        <taxon>Bacillota</taxon>
        <taxon>Clostridia</taxon>
        <taxon>Eubacteriales</taxon>
        <taxon>Oscillospiraceae</taxon>
        <taxon>Faecousia</taxon>
    </lineage>
</organism>
<dbReference type="Gene3D" id="3.40.50.1480">
    <property type="entry name" value="Adenosylhomocysteinase-like"/>
    <property type="match status" value="1"/>
</dbReference>
<dbReference type="CDD" id="cd00401">
    <property type="entry name" value="SAHH"/>
    <property type="match status" value="1"/>
</dbReference>
<dbReference type="InterPro" id="IPR020082">
    <property type="entry name" value="S-Ado-L-homoCys_hydrolase_CS"/>
</dbReference>
<evidence type="ECO:0000259" key="7">
    <source>
        <dbReference type="SMART" id="SM00997"/>
    </source>
</evidence>
<dbReference type="InterPro" id="IPR042172">
    <property type="entry name" value="Adenosylhomocyst_ase-like_sf"/>
</dbReference>
<evidence type="ECO:0000313" key="9">
    <source>
        <dbReference type="Proteomes" id="UP001491552"/>
    </source>
</evidence>
<dbReference type="NCBIfam" id="NF004005">
    <property type="entry name" value="PRK05476.2-3"/>
    <property type="match status" value="1"/>
</dbReference>
<keyword evidence="2 5" id="KW-0554">One-carbon metabolism</keyword>
<evidence type="ECO:0000256" key="3">
    <source>
        <dbReference type="ARBA" id="ARBA00023027"/>
    </source>
</evidence>
<dbReference type="EMBL" id="JBBMFF010000224">
    <property type="protein sequence ID" value="MEQ2511314.1"/>
    <property type="molecule type" value="Genomic_DNA"/>
</dbReference>
<dbReference type="Pfam" id="PF00670">
    <property type="entry name" value="AdoHcyase_NAD"/>
    <property type="match status" value="1"/>
</dbReference>
<proteinExistence type="inferred from homology"/>
<evidence type="ECO:0000313" key="8">
    <source>
        <dbReference type="EMBL" id="MEQ2511314.1"/>
    </source>
</evidence>
<dbReference type="PROSITE" id="PS00739">
    <property type="entry name" value="ADOHCYASE_2"/>
    <property type="match status" value="1"/>
</dbReference>
<dbReference type="PROSITE" id="PS00738">
    <property type="entry name" value="ADOHCYASE_1"/>
    <property type="match status" value="1"/>
</dbReference>
<comment type="caution">
    <text evidence="8">The sequence shown here is derived from an EMBL/GenBank/DDBJ whole genome shotgun (WGS) entry which is preliminary data.</text>
</comment>
<feature type="domain" description="S-adenosyl-L-homocysteine hydrolase NAD binding" evidence="7">
    <location>
        <begin position="183"/>
        <end position="344"/>
    </location>
</feature>
<comment type="pathway">
    <text evidence="5">Amino-acid biosynthesis; L-homocysteine biosynthesis; L-homocysteine from S-adenosyl-L-homocysteine: step 1/1.</text>
</comment>
<dbReference type="Pfam" id="PF05221">
    <property type="entry name" value="AdoHcyase"/>
    <property type="match status" value="2"/>
</dbReference>
<dbReference type="InterPro" id="IPR015878">
    <property type="entry name" value="Ado_hCys_hydrolase_NAD-bd"/>
</dbReference>
<comment type="catalytic activity">
    <reaction evidence="5">
        <text>S-adenosyl-L-homocysteine + H2O = L-homocysteine + adenosine</text>
        <dbReference type="Rhea" id="RHEA:21708"/>
        <dbReference type="ChEBI" id="CHEBI:15377"/>
        <dbReference type="ChEBI" id="CHEBI:16335"/>
        <dbReference type="ChEBI" id="CHEBI:57856"/>
        <dbReference type="ChEBI" id="CHEBI:58199"/>
        <dbReference type="EC" id="3.13.2.1"/>
    </reaction>
</comment>
<evidence type="ECO:0000256" key="2">
    <source>
        <dbReference type="ARBA" id="ARBA00022563"/>
    </source>
</evidence>
<dbReference type="SMART" id="SM00996">
    <property type="entry name" value="AdoHcyase"/>
    <property type="match status" value="1"/>
</dbReference>
<evidence type="ECO:0000256" key="6">
    <source>
        <dbReference type="RuleBase" id="RU004166"/>
    </source>
</evidence>
<evidence type="ECO:0000256" key="1">
    <source>
        <dbReference type="ARBA" id="ARBA00007122"/>
    </source>
</evidence>
<comment type="cofactor">
    <cofactor evidence="5">
        <name>NAD(+)</name>
        <dbReference type="ChEBI" id="CHEBI:57540"/>
    </cofactor>
    <text evidence="5">Binds 1 NAD(+) per subunit.</text>
</comment>
<dbReference type="SMART" id="SM00997">
    <property type="entry name" value="AdoHcyase_NAD"/>
    <property type="match status" value="1"/>
</dbReference>
<reference evidence="8 9" key="1">
    <citation type="submission" date="2024-03" db="EMBL/GenBank/DDBJ databases">
        <title>Human intestinal bacterial collection.</title>
        <authorList>
            <person name="Pauvert C."/>
            <person name="Hitch T.C.A."/>
            <person name="Clavel T."/>
        </authorList>
    </citation>
    <scope>NUCLEOTIDE SEQUENCE [LARGE SCALE GENOMIC DNA]</scope>
    <source>
        <strain evidence="8 9">CLA-AA-H192</strain>
    </source>
</reference>